<dbReference type="OrthoDB" id="2974662at2"/>
<evidence type="ECO:0000313" key="2">
    <source>
        <dbReference type="Proteomes" id="UP000323521"/>
    </source>
</evidence>
<dbReference type="KEGG" id="fwa:DCMF_04785"/>
<gene>
    <name evidence="1" type="ORF">DCMF_04785</name>
</gene>
<protein>
    <submittedName>
        <fullName evidence="1">Uncharacterized protein</fullName>
    </submittedName>
</protein>
<dbReference type="RefSeq" id="WP_148133368.1">
    <property type="nucleotide sequence ID" value="NZ_CP017634.1"/>
</dbReference>
<organism evidence="1 2">
    <name type="scientific">Formimonas warabiya</name>
    <dbReference type="NCBI Taxonomy" id="1761012"/>
    <lineage>
        <taxon>Bacteria</taxon>
        <taxon>Bacillati</taxon>
        <taxon>Bacillota</taxon>
        <taxon>Clostridia</taxon>
        <taxon>Eubacteriales</taxon>
        <taxon>Peptococcaceae</taxon>
        <taxon>Candidatus Formimonas</taxon>
    </lineage>
</organism>
<keyword evidence="2" id="KW-1185">Reference proteome</keyword>
<dbReference type="AlphaFoldDB" id="A0A3G1KNZ6"/>
<accession>A0A3G1KNZ6</accession>
<sequence length="201" mass="23412">MDPKLFIENCFPKKVQMEFLSCVRDGYKLADSMYELLPVKAKYFDEFRVRAINYTVEATLIYAVKQNKIPFNWIEERNSANNCSHLKLHRDDVILTVSQVERRRLMPREAVFRTYHSQGNQMSLFEELLGEIPYVILTHGYKSKEPKFAMLGMPEPPSAMGWAGEPIDITDSIVVGSIEERIPEKDAFKMKNEVLERLSRE</sequence>
<dbReference type="Proteomes" id="UP000323521">
    <property type="component" value="Chromosome"/>
</dbReference>
<reference evidence="1 2" key="1">
    <citation type="submission" date="2016-10" db="EMBL/GenBank/DDBJ databases">
        <title>Complete Genome Sequence of Peptococcaceae strain DCMF.</title>
        <authorList>
            <person name="Edwards R.J."/>
            <person name="Holland S.I."/>
            <person name="Deshpande N.P."/>
            <person name="Wong Y.K."/>
            <person name="Ertan H."/>
            <person name="Manefield M."/>
            <person name="Russell T.L."/>
            <person name="Lee M.J."/>
        </authorList>
    </citation>
    <scope>NUCLEOTIDE SEQUENCE [LARGE SCALE GENOMIC DNA]</scope>
    <source>
        <strain evidence="1 2">DCMF</strain>
    </source>
</reference>
<proteinExistence type="predicted"/>
<evidence type="ECO:0000313" key="1">
    <source>
        <dbReference type="EMBL" id="ATW24193.1"/>
    </source>
</evidence>
<name>A0A3G1KNZ6_FORW1</name>
<dbReference type="EMBL" id="CP017634">
    <property type="protein sequence ID" value="ATW24193.1"/>
    <property type="molecule type" value="Genomic_DNA"/>
</dbReference>